<dbReference type="PANTHER" id="PTHR15039">
    <property type="entry name" value="DOLICHOL PHOSPHATE-MANNOSE BIOSYNTHESIS REGULATORY PROTEIN"/>
    <property type="match status" value="1"/>
</dbReference>
<dbReference type="GO" id="GO:0005789">
    <property type="term" value="C:endoplasmic reticulum membrane"/>
    <property type="evidence" value="ECO:0007669"/>
    <property type="project" value="UniProtKB-SubCell"/>
</dbReference>
<keyword evidence="9" id="KW-1185">Reference proteome</keyword>
<evidence type="ECO:0000313" key="8">
    <source>
        <dbReference type="EMBL" id="ORX52815.1"/>
    </source>
</evidence>
<reference evidence="8 9" key="1">
    <citation type="submission" date="2016-07" db="EMBL/GenBank/DDBJ databases">
        <title>Pervasive Adenine N6-methylation of Active Genes in Fungi.</title>
        <authorList>
            <consortium name="DOE Joint Genome Institute"/>
            <person name="Mondo S.J."/>
            <person name="Dannebaum R.O."/>
            <person name="Kuo R.C."/>
            <person name="Labutti K."/>
            <person name="Haridas S."/>
            <person name="Kuo A."/>
            <person name="Salamov A."/>
            <person name="Ahrendt S.R."/>
            <person name="Lipzen A."/>
            <person name="Sullivan W."/>
            <person name="Andreopoulos W.B."/>
            <person name="Clum A."/>
            <person name="Lindquist E."/>
            <person name="Daum C."/>
            <person name="Ramamoorthy G.K."/>
            <person name="Gryganskyi A."/>
            <person name="Culley D."/>
            <person name="Magnuson J.K."/>
            <person name="James T.Y."/>
            <person name="O'Malley M.A."/>
            <person name="Stajich J.E."/>
            <person name="Spatafora J.W."/>
            <person name="Visel A."/>
            <person name="Grigoriev I.V."/>
        </authorList>
    </citation>
    <scope>NUCLEOTIDE SEQUENCE [LARGE SCALE GENOMIC DNA]</scope>
    <source>
        <strain evidence="8 9">NRRL 3301</strain>
    </source>
</reference>
<comment type="pathway">
    <text evidence="7">Protein modification; protein glycosylation.</text>
</comment>
<comment type="subunit">
    <text evidence="7">Component of the dolichol-phosphate mannose (DPM) synthase complex.</text>
</comment>
<evidence type="ECO:0000256" key="1">
    <source>
        <dbReference type="ARBA" id="ARBA00004477"/>
    </source>
</evidence>
<feature type="non-terminal residue" evidence="8">
    <location>
        <position position="1"/>
    </location>
</feature>
<evidence type="ECO:0000256" key="2">
    <source>
        <dbReference type="ARBA" id="ARBA00005478"/>
    </source>
</evidence>
<dbReference type="GO" id="GO:0006506">
    <property type="term" value="P:GPI anchor biosynthetic process"/>
    <property type="evidence" value="ECO:0007669"/>
    <property type="project" value="TreeGrafter"/>
</dbReference>
<keyword evidence="5 7" id="KW-1133">Transmembrane helix</keyword>
<comment type="similarity">
    <text evidence="2 7">Belongs to the DPM2 family.</text>
</comment>
<protein>
    <recommendedName>
        <fullName evidence="7">Dolichol phosphate-mannose biosynthesis regulatory protein</fullName>
    </recommendedName>
</protein>
<feature type="transmembrane region" description="Helical" evidence="7">
    <location>
        <begin position="7"/>
        <end position="28"/>
    </location>
</feature>
<evidence type="ECO:0000256" key="6">
    <source>
        <dbReference type="ARBA" id="ARBA00023136"/>
    </source>
</evidence>
<dbReference type="InterPro" id="IPR009914">
    <property type="entry name" value="DPM2"/>
</dbReference>
<dbReference type="Pfam" id="PF07297">
    <property type="entry name" value="DPM2"/>
    <property type="match status" value="1"/>
</dbReference>
<evidence type="ECO:0000256" key="5">
    <source>
        <dbReference type="ARBA" id="ARBA00022989"/>
    </source>
</evidence>
<dbReference type="GO" id="GO:0016757">
    <property type="term" value="F:glycosyltransferase activity"/>
    <property type="evidence" value="ECO:0007669"/>
    <property type="project" value="UniProtKB-KW"/>
</dbReference>
<gene>
    <name evidence="8" type="ORF">DM01DRAFT_1261873</name>
</gene>
<keyword evidence="6 7" id="KW-0472">Membrane</keyword>
<evidence type="ECO:0000256" key="3">
    <source>
        <dbReference type="ARBA" id="ARBA00022692"/>
    </source>
</evidence>
<dbReference type="GO" id="GO:0180047">
    <property type="term" value="P:dolichol phosphate mannose biosynthetic process"/>
    <property type="evidence" value="ECO:0007669"/>
    <property type="project" value="InterPro"/>
</dbReference>
<evidence type="ECO:0000256" key="4">
    <source>
        <dbReference type="ARBA" id="ARBA00022824"/>
    </source>
</evidence>
<dbReference type="AlphaFoldDB" id="A0A1X2GFW5"/>
<keyword evidence="3 7" id="KW-0812">Transmembrane</keyword>
<dbReference type="OrthoDB" id="311279at2759"/>
<dbReference type="Proteomes" id="UP000242146">
    <property type="component" value="Unassembled WGS sequence"/>
</dbReference>
<sequence length="73" mass="8404">DKLAGTIAFFSLNALFIYYSFWVLLMPFVDEGHLLHNYFPNYQYAIKVPVVIMIVGLTVILTFLGTIMVESRQ</sequence>
<evidence type="ECO:0000313" key="9">
    <source>
        <dbReference type="Proteomes" id="UP000242146"/>
    </source>
</evidence>
<comment type="caution">
    <text evidence="8">The sequence shown here is derived from an EMBL/GenBank/DDBJ whole genome shotgun (WGS) entry which is preliminary data.</text>
</comment>
<dbReference type="PANTHER" id="PTHR15039:SF11">
    <property type="entry name" value="DOLICHOL PHOSPHATE-MANNOSE BIOSYNTHESIS REGULATORY PROTEIN"/>
    <property type="match status" value="1"/>
</dbReference>
<dbReference type="UniPathway" id="UPA00378"/>
<feature type="non-terminal residue" evidence="8">
    <location>
        <position position="73"/>
    </location>
</feature>
<feature type="transmembrane region" description="Helical" evidence="7">
    <location>
        <begin position="48"/>
        <end position="69"/>
    </location>
</feature>
<organism evidence="8 9">
    <name type="scientific">Hesseltinella vesiculosa</name>
    <dbReference type="NCBI Taxonomy" id="101127"/>
    <lineage>
        <taxon>Eukaryota</taxon>
        <taxon>Fungi</taxon>
        <taxon>Fungi incertae sedis</taxon>
        <taxon>Mucoromycota</taxon>
        <taxon>Mucoromycotina</taxon>
        <taxon>Mucoromycetes</taxon>
        <taxon>Mucorales</taxon>
        <taxon>Cunninghamellaceae</taxon>
        <taxon>Hesseltinella</taxon>
    </lineage>
</organism>
<proteinExistence type="inferred from homology"/>
<dbReference type="GO" id="GO:0030234">
    <property type="term" value="F:enzyme regulator activity"/>
    <property type="evidence" value="ECO:0007669"/>
    <property type="project" value="UniProtKB-UniRule"/>
</dbReference>
<comment type="function">
    <text evidence="7">Regulatory subunit of the dolichol-phosphate mannose (DPM) synthase complex; essential for the ER localization.</text>
</comment>
<dbReference type="STRING" id="101127.A0A1X2GFW5"/>
<keyword evidence="4 7" id="KW-0256">Endoplasmic reticulum</keyword>
<comment type="subcellular location">
    <subcellularLocation>
        <location evidence="1 7">Endoplasmic reticulum membrane</location>
        <topology evidence="1 7">Multi-pass membrane protein</topology>
    </subcellularLocation>
</comment>
<name>A0A1X2GFW5_9FUNG</name>
<evidence type="ECO:0000256" key="7">
    <source>
        <dbReference type="RuleBase" id="RU365084"/>
    </source>
</evidence>
<accession>A0A1X2GFW5</accession>
<keyword evidence="8" id="KW-0328">Glycosyltransferase</keyword>
<keyword evidence="8" id="KW-0808">Transferase</keyword>
<dbReference type="EMBL" id="MCGT01000017">
    <property type="protein sequence ID" value="ORX52815.1"/>
    <property type="molecule type" value="Genomic_DNA"/>
</dbReference>
<dbReference type="GO" id="GO:0033185">
    <property type="term" value="C:dolichol-phosphate-mannose synthase complex"/>
    <property type="evidence" value="ECO:0007669"/>
    <property type="project" value="TreeGrafter"/>
</dbReference>